<feature type="domain" description="YDG" evidence="4">
    <location>
        <begin position="1540"/>
        <end position="1626"/>
    </location>
</feature>
<protein>
    <submittedName>
        <fullName evidence="6">Polymorphic outer membrane protein repeat (3 repeats)</fullName>
    </submittedName>
</protein>
<dbReference type="EMBL" id="ACHA02000007">
    <property type="protein sequence ID" value="EFK58228.1"/>
    <property type="molecule type" value="Genomic_DNA"/>
</dbReference>
<feature type="chain" id="PRO_5003107294" evidence="2">
    <location>
        <begin position="20"/>
        <end position="2444"/>
    </location>
</feature>
<dbReference type="SUPFAM" id="SSF49373">
    <property type="entry name" value="Invasin/intimin cell-adhesion fragments"/>
    <property type="match status" value="2"/>
</dbReference>
<dbReference type="Proteomes" id="UP000006258">
    <property type="component" value="Unassembled WGS sequence"/>
</dbReference>
<dbReference type="InterPro" id="IPR008964">
    <property type="entry name" value="Invasin/intimin_cell_adhesion"/>
</dbReference>
<feature type="domain" description="Right handed beta helix" evidence="3">
    <location>
        <begin position="1094"/>
        <end position="1252"/>
    </location>
</feature>
<dbReference type="Gene3D" id="3.30.210.10">
    <property type="entry name" value="DNA polymerase, thumb domain"/>
    <property type="match status" value="2"/>
</dbReference>
<dbReference type="STRING" id="525373.HMPREF0766_11946"/>
<dbReference type="InterPro" id="IPR012334">
    <property type="entry name" value="Pectin_lyas_fold"/>
</dbReference>
<reference evidence="6" key="1">
    <citation type="submission" date="2010-07" db="EMBL/GenBank/DDBJ databases">
        <authorList>
            <person name="Muzny D."/>
            <person name="Qin X."/>
            <person name="Buhay C."/>
            <person name="Dugan-Rocha S."/>
            <person name="Ding Y."/>
            <person name="Chen G."/>
            <person name="Hawes A."/>
            <person name="Holder M."/>
            <person name="Jhangiani S."/>
            <person name="Johnson A."/>
            <person name="Khan Z."/>
            <person name="Li Z."/>
            <person name="Liu W."/>
            <person name="Liu X."/>
            <person name="Perez L."/>
            <person name="Shen H."/>
            <person name="Wang Q."/>
            <person name="Watt J."/>
            <person name="Xi L."/>
            <person name="Xin Y."/>
            <person name="Zhou J."/>
            <person name="Deng J."/>
            <person name="Jiang H."/>
            <person name="Liu Y."/>
            <person name="Qu J."/>
            <person name="Song X.-Z."/>
            <person name="Zhang L."/>
            <person name="Villasana D."/>
            <person name="Johnson A."/>
            <person name="Liu J."/>
            <person name="Liyanage D."/>
            <person name="Lorensuhewa L."/>
            <person name="Robinson T."/>
            <person name="Song A."/>
            <person name="Song B.-B."/>
            <person name="Dinh H."/>
            <person name="Thornton R."/>
            <person name="Coyle M."/>
            <person name="Francisco L."/>
            <person name="Jackson L."/>
            <person name="Javaid M."/>
            <person name="Korchina V."/>
            <person name="Kovar C."/>
            <person name="Mata R."/>
            <person name="Mathew T."/>
            <person name="Ngo R."/>
            <person name="Nguyen L."/>
            <person name="Nguyen N."/>
            <person name="Okwuonu G."/>
            <person name="Ongeri F."/>
            <person name="Pham C."/>
            <person name="Simmons D."/>
            <person name="Wilczek-Boney K."/>
            <person name="Hale W."/>
            <person name="Jakkamsetti A."/>
            <person name="Pham P."/>
            <person name="Ruth R."/>
            <person name="San Lucas F."/>
            <person name="Warren J."/>
            <person name="Zhang J."/>
            <person name="Zhao Z."/>
            <person name="Zhou C."/>
            <person name="Zhu D."/>
            <person name="Lee S."/>
            <person name="Bess C."/>
            <person name="Blankenburg K."/>
            <person name="Forbes L."/>
            <person name="Fu Q."/>
            <person name="Gubbala S."/>
            <person name="Hirani K."/>
            <person name="Jayaseelan J.C."/>
            <person name="Lara F."/>
            <person name="Munidasa M."/>
            <person name="Palculict T."/>
            <person name="Patil S."/>
            <person name="Pu L.-L."/>
            <person name="Saada N."/>
            <person name="Tang L."/>
            <person name="Weissenberger G."/>
            <person name="Zhu Y."/>
            <person name="Hemphill L."/>
            <person name="Shang Y."/>
            <person name="Youmans B."/>
            <person name="Ayvaz T."/>
            <person name="Ross M."/>
            <person name="Santibanez J."/>
            <person name="Aqrawi P."/>
            <person name="Gross S."/>
            <person name="Joshi V."/>
            <person name="Fowler G."/>
            <person name="Nazareth L."/>
            <person name="Reid J."/>
            <person name="Worley K."/>
            <person name="Petrosino J."/>
            <person name="Highlander S."/>
            <person name="Gibbs R."/>
        </authorList>
    </citation>
    <scope>NUCLEOTIDE SEQUENCE [LARGE SCALE GENOMIC DNA]</scope>
    <source>
        <strain evidence="6">ATCC 33861</strain>
    </source>
</reference>
<feature type="domain" description="MBG" evidence="5">
    <location>
        <begin position="2224"/>
        <end position="2295"/>
    </location>
</feature>
<feature type="region of interest" description="Disordered" evidence="1">
    <location>
        <begin position="399"/>
        <end position="419"/>
    </location>
</feature>
<dbReference type="Gene3D" id="3.30.160.710">
    <property type="match status" value="5"/>
</dbReference>
<dbReference type="PANTHER" id="PTHR11319">
    <property type="entry name" value="G PROTEIN-COUPLED RECEPTOR-RELATED"/>
    <property type="match status" value="1"/>
</dbReference>
<dbReference type="InterPro" id="IPR037160">
    <property type="entry name" value="DNA_Pol_thumb_sf"/>
</dbReference>
<dbReference type="InterPro" id="IPR041286">
    <property type="entry name" value="MBG_2"/>
</dbReference>
<feature type="compositionally biased region" description="Polar residues" evidence="1">
    <location>
        <begin position="399"/>
        <end position="411"/>
    </location>
</feature>
<gene>
    <name evidence="6" type="ORF">HMPREF0766_11946</name>
</gene>
<feature type="domain" description="MBG" evidence="5">
    <location>
        <begin position="1641"/>
        <end position="1718"/>
    </location>
</feature>
<evidence type="ECO:0000259" key="4">
    <source>
        <dbReference type="Pfam" id="PF18657"/>
    </source>
</evidence>
<dbReference type="SMART" id="SM00710">
    <property type="entry name" value="PbH1"/>
    <property type="match status" value="19"/>
</dbReference>
<feature type="non-terminal residue" evidence="6">
    <location>
        <position position="2444"/>
    </location>
</feature>
<dbReference type="eggNOG" id="COG5492">
    <property type="taxonomic scope" value="Bacteria"/>
</dbReference>
<sequence length="2444" mass="250904">MKRPLLLFLFAFYGLTSLAQTTRYVTPSGAGNKNGNSWANASDNLQLMINNSSANDQVWVAKGQYQPSVGNSFAMKNGVKIYGGFPDAGNPVLADRNWRVYTSTLRGNGNRVINNGANYLMVTALLDGFTITGGTLTAATDNVYGAGMYNYTSSPTVTNCLFTNNTIINTSGKASSTFGKGAGMANVSNSNSIITNCVFSNNTVFAVGGGMYNENSKPAIRSCVFENNKVTGTSGSHGGGGMGNSGSNQPATISNSLFISNTAIRGPAIFNSSSAANRPQTLINCTIYKNSSSNSVSNQAIFHNNSALTIVNTVVWGNTGTLSVGKQNGSDPVIRYSLLQGNTSAADGNLNANDAANTPQWLNAASPAGADGFYGTADDGLQMVKTSPTVGKGDNALYESTDNDANNNSLGTDKDLGGNPRLMGTTIDMGAYEDQSIVLQPDAAGIIYVKQNGAGSFNGSSWTNAAPELADALLAAKSNTAIKQIWVAKGTYKPKYRPDNLNGTNPNDRDNTFLMVKDVKLYGGFAGTEADIGHRDFSIAGNKTILSGDLGTASDISDNAYHVLISAGDAGTAQLDGFTLTGGNANGTGINAITVNQKTIYQANGGGMYNVDSSPTILNCIFNQNTTPQRGGAMFNSNASPIIGNCSFTNNSATNANTAYAGAMYNSLSNPVITNCIFDGNTGARYGGAMFNVGSAPIIVNSIFKNNRATSSFGNGGAVYNQNNSSSKFTNTLFYNNTAVGSGGAFYNDASAPSITNCTFYGNTVSSNLLNGQSIFTNGNNFALNNSILWVNDSFIADGVLSGSVTGANNFIQQTGGPVSNPVAAYTAAQLFTDAPNGNLTLKANSPAINAGNNALVNTLTDLAGNSRTRDNKVDIGAYEVQSGNTIVSMVPAANGILYVKQGSAGNGSSWANAASELADALLAAKTNTAIKQIWVAKGTYKPLYKAAEVDDNNAPTTDRDKAFVMVKDVKLYGGFAGTETDISQRDFSITTTTTLSGDLGVAEDISDNAYHVLISAGDAGTAELNGFTLTGGNANNGTSIISVNGVLVYRSRGGGIYNDSSSPTLSNVTLSNNKATNSGGGVYNYNSSSTLNNVKLSNNTATFGGAMYNYNSSSTLSNVTLSNNKATNSGGGVYNESSSPILSSVTLSNNTATTNGGAMYNYRSSPTLSSVTLSDNTAAFGGGMFNSTSSPTLSNVTLSNNRATNYGGGGMFNYNSSPRLSSVTLSNNTATSNGGAMYNDSSRPIISQSKFAGNTAADAGGAVYSLNSSVKVNNSSITGNSANWGGAIFKERGGTDTFLNCTIAGNYAGNDGGGINTKTSNTITNLINTIVYGNTKTTNADASDIRNDDGAATINVNYSSYGVVTGKIAGGNNITANPIFTNPTLPTNTNTPNTNGDYSLKPGSPAIGAGDNTLYTSNGGNLTADKDLAGSPRLTGSSIDMGAYEALVQPQTINPIAAITKTYGDAAFEPGATASSGLTVSYLSADNSIAEAYQDASDGNKWKLKIKKAGTVNITASQTGGNGYEPAADVVFSLTVNQKTVTVSIKPDAIFTKVYDASTAGTMQATDLELASGDVLNSDDVQLSLSSATAQYDTKDAGTAKTMMLPITSVVLAGAQAGNYKVANTSDLSTATAAITPKPLTITANNFSKVYDGSAYSGGNGVSYGAFALGEDQTVLSGTLEYGGSSQGAVNTGSYGIVPSGLSSSNYAISYVNGQLSISLNNVNVLTFNAQTAGSTLVKTYGDADINASVIASSGLVATYQSNNPSVATVNASGQVSILKTGIATITASQAGDTNFGSATPIAFQVEVTKKLLTVTANDFSKTYDGIAYSGGNGVSYSGFALGEGPSVLDGALEYGGSAQGAINTGNYSITPSGLTATNYSFDYKSGTLGIVQSGANVITFNSQLSGAIQQLTYGSAGVDASAIASSGLAVNYASSNPAVVSVNTSGQVQILAAGTAIITASQPGDGNHTSAIPVSFTVNVQPKALTITANNFNKVYDGQVYATGNGVVYNGFVHGENEQNLQGSLSYTGTAIGAKNVGSYFIIPGGYTSGNYAITYQDGSLTITKANLTVTADAKTKVYGTADPALTYKVTGMVNNDAATVVTGTLKRATGENVGTYAISNNDLAASNYTITYVGADLTITKANITVTADAKTKIYGSSDPALTYKVIGMVNNDAATVVTGTLKRATGENVGTYTISNNDLAASNYTITYVGANLTITKANLTVTADAKTKVYGTTDPALSYKVTGMVNNDAATVVTGTLKRATGENVGTYAISNNDLAASNYTITYVGADLTITKANLTVTADAKTKVYGTTDPALTYKVTGMVNNDAATVVTGTLKRATGENVGTYAISNNDLAASNYTITYVGADLTITKANLTVTADANTKVYGSSDPALTYKVTGLVNNDAASVVTGTLKRAAGENVGTYAISNNDLAASNYLITYA</sequence>
<dbReference type="PANTHER" id="PTHR11319:SF35">
    <property type="entry name" value="OUTER MEMBRANE PROTEIN PMPC-RELATED"/>
    <property type="match status" value="1"/>
</dbReference>
<feature type="domain" description="Right handed beta helix" evidence="3">
    <location>
        <begin position="613"/>
        <end position="782"/>
    </location>
</feature>
<dbReference type="NCBIfam" id="NF041518">
    <property type="entry name" value="choice_anch_Q"/>
    <property type="match status" value="2"/>
</dbReference>
<feature type="signal peptide" evidence="2">
    <location>
        <begin position="1"/>
        <end position="19"/>
    </location>
</feature>
<dbReference type="InterPro" id="IPR011050">
    <property type="entry name" value="Pectin_lyase_fold/virulence"/>
</dbReference>
<dbReference type="SUPFAM" id="SSF51126">
    <property type="entry name" value="Pectin lyase-like"/>
    <property type="match status" value="4"/>
</dbReference>
<feature type="domain" description="MBG" evidence="5">
    <location>
        <begin position="2070"/>
        <end position="2141"/>
    </location>
</feature>
<proteinExistence type="predicted"/>
<dbReference type="Gene3D" id="2.160.20.10">
    <property type="entry name" value="Single-stranded right-handed beta-helix, Pectin lyase-like"/>
    <property type="match status" value="3"/>
</dbReference>
<dbReference type="InterPro" id="IPR059226">
    <property type="entry name" value="Choice_anch_Q_dom"/>
</dbReference>
<dbReference type="Pfam" id="PF18657">
    <property type="entry name" value="YDG"/>
    <property type="match status" value="1"/>
</dbReference>
<organism evidence="6 7">
    <name type="scientific">Sphingobacterium spiritivorum ATCC 33861</name>
    <dbReference type="NCBI Taxonomy" id="525373"/>
    <lineage>
        <taxon>Bacteria</taxon>
        <taxon>Pseudomonadati</taxon>
        <taxon>Bacteroidota</taxon>
        <taxon>Sphingobacteriia</taxon>
        <taxon>Sphingobacteriales</taxon>
        <taxon>Sphingobacteriaceae</taxon>
        <taxon>Sphingobacterium</taxon>
    </lineage>
</organism>
<dbReference type="InterPro" id="IPR006626">
    <property type="entry name" value="PbH1"/>
</dbReference>
<dbReference type="InterPro" id="IPR041248">
    <property type="entry name" value="YDG"/>
</dbReference>
<keyword evidence="2" id="KW-0732">Signal</keyword>
<feature type="domain" description="MBG" evidence="5">
    <location>
        <begin position="2301"/>
        <end position="2372"/>
    </location>
</feature>
<evidence type="ECO:0000313" key="6">
    <source>
        <dbReference type="EMBL" id="EFK58228.1"/>
    </source>
</evidence>
<evidence type="ECO:0000256" key="1">
    <source>
        <dbReference type="SAM" id="MobiDB-lite"/>
    </source>
</evidence>
<feature type="domain" description="MBG" evidence="5">
    <location>
        <begin position="1814"/>
        <end position="1890"/>
    </location>
</feature>
<dbReference type="Pfam" id="PF13229">
    <property type="entry name" value="Beta_helix"/>
    <property type="match status" value="2"/>
</dbReference>
<dbReference type="Pfam" id="PF18676">
    <property type="entry name" value="MBG_2"/>
    <property type="match status" value="8"/>
</dbReference>
<dbReference type="eggNOG" id="COG2931">
    <property type="taxonomic scope" value="Bacteria"/>
</dbReference>
<dbReference type="Gene3D" id="2.60.40.1080">
    <property type="match status" value="2"/>
</dbReference>
<evidence type="ECO:0000259" key="5">
    <source>
        <dbReference type="Pfam" id="PF18676"/>
    </source>
</evidence>
<comment type="caution">
    <text evidence="6">The sequence shown here is derived from an EMBL/GenBank/DDBJ whole genome shotgun (WGS) entry which is preliminary data.</text>
</comment>
<evidence type="ECO:0000313" key="7">
    <source>
        <dbReference type="Proteomes" id="UP000006258"/>
    </source>
</evidence>
<keyword evidence="7" id="KW-1185">Reference proteome</keyword>
<dbReference type="HOGENOM" id="CLU_228943_0_0_10"/>
<accession>D7VLS6</accession>
<name>D7VLS6_SPHSI</name>
<feature type="domain" description="MBG" evidence="5">
    <location>
        <begin position="2147"/>
        <end position="2218"/>
    </location>
</feature>
<feature type="domain" description="MBG" evidence="5">
    <location>
        <begin position="1987"/>
        <end position="2064"/>
    </location>
</feature>
<feature type="domain" description="MBG" evidence="5">
    <location>
        <begin position="2378"/>
        <end position="2444"/>
    </location>
</feature>
<evidence type="ECO:0000256" key="2">
    <source>
        <dbReference type="SAM" id="SignalP"/>
    </source>
</evidence>
<evidence type="ECO:0000259" key="3">
    <source>
        <dbReference type="Pfam" id="PF13229"/>
    </source>
</evidence>
<dbReference type="InterPro" id="IPR039448">
    <property type="entry name" value="Beta_helix"/>
</dbReference>